<proteinExistence type="predicted"/>
<dbReference type="EMBL" id="JACSDY010000002">
    <property type="protein sequence ID" value="KAF7434739.1"/>
    <property type="molecule type" value="Genomic_DNA"/>
</dbReference>
<feature type="region of interest" description="Disordered" evidence="1">
    <location>
        <begin position="1"/>
        <end position="24"/>
    </location>
</feature>
<evidence type="ECO:0000256" key="1">
    <source>
        <dbReference type="SAM" id="MobiDB-lite"/>
    </source>
</evidence>
<gene>
    <name evidence="2" type="ORF">H0235_002930</name>
</gene>
<keyword evidence="3" id="KW-1185">Reference proteome</keyword>
<evidence type="ECO:0000313" key="2">
    <source>
        <dbReference type="EMBL" id="KAF7434739.1"/>
    </source>
</evidence>
<reference evidence="2" key="1">
    <citation type="journal article" date="2020" name="G3 (Bethesda)">
        <title>High-Quality Assemblies for Three Invasive Social Wasps from the &lt;i&gt;Vespula&lt;/i&gt; Genus.</title>
        <authorList>
            <person name="Harrop T.W.R."/>
            <person name="Guhlin J."/>
            <person name="McLaughlin G.M."/>
            <person name="Permina E."/>
            <person name="Stockwell P."/>
            <person name="Gilligan J."/>
            <person name="Le Lec M.F."/>
            <person name="Gruber M.A.M."/>
            <person name="Quinn O."/>
            <person name="Lovegrove M."/>
            <person name="Duncan E.J."/>
            <person name="Remnant E.J."/>
            <person name="Van Eeckhoven J."/>
            <person name="Graham B."/>
            <person name="Knapp R.A."/>
            <person name="Langford K.W."/>
            <person name="Kronenberg Z."/>
            <person name="Press M.O."/>
            <person name="Eacker S.M."/>
            <person name="Wilson-Rankin E.E."/>
            <person name="Purcell J."/>
            <person name="Lester P.J."/>
            <person name="Dearden P.K."/>
        </authorList>
    </citation>
    <scope>NUCLEOTIDE SEQUENCE</scope>
    <source>
        <strain evidence="2">Volc-1</strain>
    </source>
</reference>
<comment type="caution">
    <text evidence="2">The sequence shown here is derived from an EMBL/GenBank/DDBJ whole genome shotgun (WGS) entry which is preliminary data.</text>
</comment>
<evidence type="ECO:0000313" key="3">
    <source>
        <dbReference type="Proteomes" id="UP000600918"/>
    </source>
</evidence>
<accession>A0A834UE89</accession>
<name>A0A834UE89_VESPE</name>
<feature type="compositionally biased region" description="Basic and acidic residues" evidence="1">
    <location>
        <begin position="9"/>
        <end position="20"/>
    </location>
</feature>
<dbReference type="Proteomes" id="UP000600918">
    <property type="component" value="Unassembled WGS sequence"/>
</dbReference>
<protein>
    <submittedName>
        <fullName evidence="2">Uncharacterized protein</fullName>
    </submittedName>
</protein>
<organism evidence="2 3">
    <name type="scientific">Vespula pensylvanica</name>
    <name type="common">Western yellow jacket</name>
    <name type="synonym">Wasp</name>
    <dbReference type="NCBI Taxonomy" id="30213"/>
    <lineage>
        <taxon>Eukaryota</taxon>
        <taxon>Metazoa</taxon>
        <taxon>Ecdysozoa</taxon>
        <taxon>Arthropoda</taxon>
        <taxon>Hexapoda</taxon>
        <taxon>Insecta</taxon>
        <taxon>Pterygota</taxon>
        <taxon>Neoptera</taxon>
        <taxon>Endopterygota</taxon>
        <taxon>Hymenoptera</taxon>
        <taxon>Apocrita</taxon>
        <taxon>Aculeata</taxon>
        <taxon>Vespoidea</taxon>
        <taxon>Vespidae</taxon>
        <taxon>Vespinae</taxon>
        <taxon>Vespula</taxon>
    </lineage>
</organism>
<sequence>MENGEEGIGDEKGKERERSTRGHRVASVSLVLAFKVAARNKVASLNGFSNISTRGSSGVGDSGGEG</sequence>
<feature type="compositionally biased region" description="Gly residues" evidence="1">
    <location>
        <begin position="57"/>
        <end position="66"/>
    </location>
</feature>
<dbReference type="AlphaFoldDB" id="A0A834UE89"/>
<feature type="region of interest" description="Disordered" evidence="1">
    <location>
        <begin position="46"/>
        <end position="66"/>
    </location>
</feature>